<name>M3V9R2_GORML</name>
<dbReference type="EMBL" id="BAOP01000002">
    <property type="protein sequence ID" value="GAC78173.1"/>
    <property type="molecule type" value="Genomic_DNA"/>
</dbReference>
<evidence type="ECO:0000313" key="1">
    <source>
        <dbReference type="EMBL" id="GAC78173.1"/>
    </source>
</evidence>
<keyword evidence="2" id="KW-1185">Reference proteome</keyword>
<protein>
    <submittedName>
        <fullName evidence="1">Uncharacterized protein</fullName>
    </submittedName>
</protein>
<sequence length="267" mass="30057">MLPQRGVGHLYRQRPELGDGAFDARRVCGEQIDHQRAHRLAVGRDVVEDREDDVLIVGHPLYADADRAVDGHVEAGGRGCGELISGVDEREVEFIECGGRIADLLDGRPVDGGEYGSQHLVPLDHVREGTTQCDEVESTGHPQRDRHVVRGRRRIELVDEPHALLLERQRDHRGTRIDGRHRGQCLGRRRGDRDEVANARSVEDVPDRHLCPECFRDARRQPHRGERVAAEVEERLGDGHRRDAEEFGEDRGDCLFLRAVGGDALRC</sequence>
<organism evidence="1 2">
    <name type="scientific">Gordonia malaquae NBRC 108250</name>
    <dbReference type="NCBI Taxonomy" id="1223542"/>
    <lineage>
        <taxon>Bacteria</taxon>
        <taxon>Bacillati</taxon>
        <taxon>Actinomycetota</taxon>
        <taxon>Actinomycetes</taxon>
        <taxon>Mycobacteriales</taxon>
        <taxon>Gordoniaceae</taxon>
        <taxon>Gordonia</taxon>
    </lineage>
</organism>
<dbReference type="AlphaFoldDB" id="M3V9R2"/>
<dbReference type="Proteomes" id="UP000035009">
    <property type="component" value="Unassembled WGS sequence"/>
</dbReference>
<proteinExistence type="predicted"/>
<reference evidence="1 2" key="1">
    <citation type="submission" date="2013-02" db="EMBL/GenBank/DDBJ databases">
        <title>Whole genome shotgun sequence of Gordonia malaquae NBRC 108250.</title>
        <authorList>
            <person name="Yoshida I."/>
            <person name="Hosoyama A."/>
            <person name="Tsuchikane K."/>
            <person name="Ando Y."/>
            <person name="Baba S."/>
            <person name="Ohji S."/>
            <person name="Hamada M."/>
            <person name="Tamura T."/>
            <person name="Yamazoe A."/>
            <person name="Yamazaki S."/>
            <person name="Fujita N."/>
        </authorList>
    </citation>
    <scope>NUCLEOTIDE SEQUENCE [LARGE SCALE GENOMIC DNA]</scope>
    <source>
        <strain evidence="1 2">NBRC 108250</strain>
    </source>
</reference>
<comment type="caution">
    <text evidence="1">The sequence shown here is derived from an EMBL/GenBank/DDBJ whole genome shotgun (WGS) entry which is preliminary data.</text>
</comment>
<accession>M3V9R2</accession>
<evidence type="ECO:0000313" key="2">
    <source>
        <dbReference type="Proteomes" id="UP000035009"/>
    </source>
</evidence>
<gene>
    <name evidence="1" type="ORF">GM1_002_01510</name>
</gene>